<evidence type="ECO:0000313" key="3">
    <source>
        <dbReference type="Proteomes" id="UP000570517"/>
    </source>
</evidence>
<keyword evidence="3" id="KW-1185">Reference proteome</keyword>
<dbReference type="RefSeq" id="WP_178359097.1">
    <property type="nucleotide sequence ID" value="NZ_JABFYL010000026.1"/>
</dbReference>
<name>A0A850PQI0_9MYCO</name>
<protein>
    <recommendedName>
        <fullName evidence="1">DUF2293 domain-containing protein</fullName>
    </recommendedName>
</protein>
<proteinExistence type="predicted"/>
<comment type="caution">
    <text evidence="2">The sequence shown here is derived from an EMBL/GenBank/DDBJ whole genome shotgun (WGS) entry which is preliminary data.</text>
</comment>
<evidence type="ECO:0000259" key="1">
    <source>
        <dbReference type="Pfam" id="PF10056"/>
    </source>
</evidence>
<dbReference type="InterPro" id="IPR018744">
    <property type="entry name" value="DUF2293"/>
</dbReference>
<gene>
    <name evidence="2" type="ORF">HLY00_2479</name>
</gene>
<evidence type="ECO:0000313" key="2">
    <source>
        <dbReference type="EMBL" id="NVN50753.1"/>
    </source>
</evidence>
<dbReference type="PANTHER" id="PTHR38113">
    <property type="match status" value="1"/>
</dbReference>
<dbReference type="Proteomes" id="UP000570517">
    <property type="component" value="Unassembled WGS sequence"/>
</dbReference>
<organism evidence="2 3">
    <name type="scientific">Mycolicibacterium hippocampi</name>
    <dbReference type="NCBI Taxonomy" id="659824"/>
    <lineage>
        <taxon>Bacteria</taxon>
        <taxon>Bacillati</taxon>
        <taxon>Actinomycetota</taxon>
        <taxon>Actinomycetes</taxon>
        <taxon>Mycobacteriales</taxon>
        <taxon>Mycobacteriaceae</taxon>
        <taxon>Mycolicibacterium</taxon>
    </lineage>
</organism>
<accession>A0A850PQI0</accession>
<dbReference type="EMBL" id="JABFYL010000026">
    <property type="protein sequence ID" value="NVN50753.1"/>
    <property type="molecule type" value="Genomic_DNA"/>
</dbReference>
<dbReference type="AlphaFoldDB" id="A0A850PQI0"/>
<dbReference type="Pfam" id="PF10056">
    <property type="entry name" value="DUF2293"/>
    <property type="match status" value="1"/>
</dbReference>
<reference evidence="2 3" key="1">
    <citation type="submission" date="2020-05" db="EMBL/GenBank/DDBJ databases">
        <title>Draft genome sequence of Mycobacterium hippocampi DL, isolated from European seabass, Dicentrarchus labrax, reared in fish farms.</title>
        <authorList>
            <person name="Stathopoulou P."/>
            <person name="Asimakis E."/>
            <person name="Tzokas K."/>
            <person name="Batargias C."/>
            <person name="Tsiamis G."/>
        </authorList>
    </citation>
    <scope>NUCLEOTIDE SEQUENCE [LARGE SCALE GENOMIC DNA]</scope>
    <source>
        <strain evidence="2 3">DL</strain>
    </source>
</reference>
<sequence length="342" mass="37483">MARLETRVAHIAEAALAEQRFVTPIDVLVGLGWLAAANVERWERGRVTSLDLGVQVDAARTLEALDALRAWAEGHGLKSWETDYGELQFTADGDATLDRAFRVRWAATEQPAPERLRAPSQRFTVISAINAFTCSSCGDESGDLLLKTNSGALCLDCADLGHLVFLPSGDAALTRRAKKASQLSAVVVRWNLRRNRYERQGILAENDAIEAAARQCLEDADVRATQRARDQIYRAEADEKFRVEFAVAIRAQFPGCPPARAEAIAYHAAVRGSGRVGRSAAGRNLDADAIRLAVTASVRHVDTDYDDLLMSGVDRDDARLRVRGRVDDILDTWRDGAVSLDT</sequence>
<feature type="domain" description="DUF2293" evidence="1">
    <location>
        <begin position="248"/>
        <end position="334"/>
    </location>
</feature>
<dbReference type="PANTHER" id="PTHR38113:SF2">
    <property type="entry name" value="DUF2293 DOMAIN-CONTAINING PROTEIN"/>
    <property type="match status" value="1"/>
</dbReference>